<protein>
    <submittedName>
        <fullName evidence="8">X8 domain-containing protein</fullName>
    </submittedName>
</protein>
<dbReference type="SMART" id="SM00768">
    <property type="entry name" value="X8"/>
    <property type="match status" value="1"/>
</dbReference>
<dbReference type="InterPro" id="IPR000490">
    <property type="entry name" value="Glyco_hydro_17"/>
</dbReference>
<proteinExistence type="inferred from homology"/>
<dbReference type="InterPro" id="IPR017853">
    <property type="entry name" value="GH"/>
</dbReference>
<dbReference type="GO" id="GO:0005975">
    <property type="term" value="P:carbohydrate metabolic process"/>
    <property type="evidence" value="ECO:0007669"/>
    <property type="project" value="InterPro"/>
</dbReference>
<dbReference type="AlphaFoldDB" id="A0AAD8HH12"/>
<keyword evidence="9" id="KW-1185">Reference proteome</keyword>
<dbReference type="Pfam" id="PF07983">
    <property type="entry name" value="X8"/>
    <property type="match status" value="1"/>
</dbReference>
<evidence type="ECO:0000313" key="9">
    <source>
        <dbReference type="Proteomes" id="UP001237642"/>
    </source>
</evidence>
<sequence>MNWRGVTMGHYERMHVRLPGVALAHAYCAHEDYVMDLWKRNGEKGQMKVTCSPNGDVYEISTSNLSGVGEVGCPTEGDRNANTTLAQRFNQGFMTNIAGGKGTPMINGLINVYMFSLIDEDEKSVQPGYFERYWGKFTYDGLSKYGLNLGTTNSGVLVLARNYGQNLERKWCVMKPSTSLDDPHVAQNVSYARGLADYTCLGYGTSCGNLDKRRNISYAFKSYYQKNNQPDTACKFPGLSMIT</sequence>
<dbReference type="InterPro" id="IPR044965">
    <property type="entry name" value="Glyco_hydro_17_plant"/>
</dbReference>
<feature type="domain" description="X8" evidence="7">
    <location>
        <begin position="170"/>
        <end position="243"/>
    </location>
</feature>
<dbReference type="SUPFAM" id="SSF51445">
    <property type="entry name" value="(Trans)glycosidases"/>
    <property type="match status" value="1"/>
</dbReference>
<evidence type="ECO:0000259" key="7">
    <source>
        <dbReference type="SMART" id="SM00768"/>
    </source>
</evidence>
<evidence type="ECO:0000313" key="8">
    <source>
        <dbReference type="EMBL" id="KAK1366296.1"/>
    </source>
</evidence>
<reference evidence="8" key="1">
    <citation type="submission" date="2023-02" db="EMBL/GenBank/DDBJ databases">
        <title>Genome of toxic invasive species Heracleum sosnowskyi carries increased number of genes despite the absence of recent whole-genome duplications.</title>
        <authorList>
            <person name="Schelkunov M."/>
            <person name="Shtratnikova V."/>
            <person name="Makarenko M."/>
            <person name="Klepikova A."/>
            <person name="Omelchenko D."/>
            <person name="Novikova G."/>
            <person name="Obukhova E."/>
            <person name="Bogdanov V."/>
            <person name="Penin A."/>
            <person name="Logacheva M."/>
        </authorList>
    </citation>
    <scope>NUCLEOTIDE SEQUENCE</scope>
    <source>
        <strain evidence="8">Hsosn_3</strain>
        <tissue evidence="8">Leaf</tissue>
    </source>
</reference>
<organism evidence="8 9">
    <name type="scientific">Heracleum sosnowskyi</name>
    <dbReference type="NCBI Taxonomy" id="360622"/>
    <lineage>
        <taxon>Eukaryota</taxon>
        <taxon>Viridiplantae</taxon>
        <taxon>Streptophyta</taxon>
        <taxon>Embryophyta</taxon>
        <taxon>Tracheophyta</taxon>
        <taxon>Spermatophyta</taxon>
        <taxon>Magnoliopsida</taxon>
        <taxon>eudicotyledons</taxon>
        <taxon>Gunneridae</taxon>
        <taxon>Pentapetalae</taxon>
        <taxon>asterids</taxon>
        <taxon>campanulids</taxon>
        <taxon>Apiales</taxon>
        <taxon>Apiaceae</taxon>
        <taxon>Apioideae</taxon>
        <taxon>apioid superclade</taxon>
        <taxon>Tordylieae</taxon>
        <taxon>Tordyliinae</taxon>
        <taxon>Heracleum</taxon>
    </lineage>
</organism>
<evidence type="ECO:0000256" key="4">
    <source>
        <dbReference type="ARBA" id="ARBA00023157"/>
    </source>
</evidence>
<dbReference type="Proteomes" id="UP001237642">
    <property type="component" value="Unassembled WGS sequence"/>
</dbReference>
<keyword evidence="2" id="KW-0732">Signal</keyword>
<dbReference type="Gene3D" id="3.20.20.80">
    <property type="entry name" value="Glycosidases"/>
    <property type="match status" value="1"/>
</dbReference>
<comment type="caution">
    <text evidence="8">The sequence shown here is derived from an EMBL/GenBank/DDBJ whole genome shotgun (WGS) entry which is preliminary data.</text>
</comment>
<dbReference type="EMBL" id="JAUIZM010000009">
    <property type="protein sequence ID" value="KAK1366296.1"/>
    <property type="molecule type" value="Genomic_DNA"/>
</dbReference>
<evidence type="ECO:0000256" key="1">
    <source>
        <dbReference type="ARBA" id="ARBA00008773"/>
    </source>
</evidence>
<evidence type="ECO:0000256" key="3">
    <source>
        <dbReference type="ARBA" id="ARBA00022801"/>
    </source>
</evidence>
<evidence type="ECO:0000256" key="2">
    <source>
        <dbReference type="ARBA" id="ARBA00022729"/>
    </source>
</evidence>
<dbReference type="InterPro" id="IPR012946">
    <property type="entry name" value="X8"/>
</dbReference>
<dbReference type="Pfam" id="PF00332">
    <property type="entry name" value="Glyco_hydro_17"/>
    <property type="match status" value="1"/>
</dbReference>
<evidence type="ECO:0000256" key="6">
    <source>
        <dbReference type="RuleBase" id="RU004335"/>
    </source>
</evidence>
<accession>A0AAD8HH12</accession>
<keyword evidence="4" id="KW-1015">Disulfide bond</keyword>
<comment type="similarity">
    <text evidence="1 6">Belongs to the glycosyl hydrolase 17 family.</text>
</comment>
<evidence type="ECO:0000256" key="5">
    <source>
        <dbReference type="ARBA" id="ARBA00023295"/>
    </source>
</evidence>
<gene>
    <name evidence="8" type="ORF">POM88_041857</name>
</gene>
<keyword evidence="5" id="KW-0326">Glycosidase</keyword>
<keyword evidence="3" id="KW-0378">Hydrolase</keyword>
<dbReference type="GO" id="GO:0004553">
    <property type="term" value="F:hydrolase activity, hydrolyzing O-glycosyl compounds"/>
    <property type="evidence" value="ECO:0007669"/>
    <property type="project" value="InterPro"/>
</dbReference>
<name>A0AAD8HH12_9APIA</name>
<dbReference type="PANTHER" id="PTHR32227">
    <property type="entry name" value="GLUCAN ENDO-1,3-BETA-GLUCOSIDASE BG1-RELATED-RELATED"/>
    <property type="match status" value="1"/>
</dbReference>
<reference evidence="8" key="2">
    <citation type="submission" date="2023-05" db="EMBL/GenBank/DDBJ databases">
        <authorList>
            <person name="Schelkunov M.I."/>
        </authorList>
    </citation>
    <scope>NUCLEOTIDE SEQUENCE</scope>
    <source>
        <strain evidence="8">Hsosn_3</strain>
        <tissue evidence="8">Leaf</tissue>
    </source>
</reference>